<evidence type="ECO:0000259" key="8">
    <source>
        <dbReference type="Pfam" id="PF00482"/>
    </source>
</evidence>
<dbReference type="InterPro" id="IPR042094">
    <property type="entry name" value="T2SS_GspF_sf"/>
</dbReference>
<dbReference type="AlphaFoldDB" id="A0A494RJ14"/>
<dbReference type="Proteomes" id="UP000276984">
    <property type="component" value="Chromosome"/>
</dbReference>
<dbReference type="Gene3D" id="1.20.81.30">
    <property type="entry name" value="Type II secretion system (T2SS), domain F"/>
    <property type="match status" value="2"/>
</dbReference>
<feature type="transmembrane region" description="Helical" evidence="7">
    <location>
        <begin position="367"/>
        <end position="390"/>
    </location>
</feature>
<dbReference type="Pfam" id="PF00482">
    <property type="entry name" value="T2SSF"/>
    <property type="match status" value="2"/>
</dbReference>
<dbReference type="PANTHER" id="PTHR30012">
    <property type="entry name" value="GENERAL SECRETION PATHWAY PROTEIN"/>
    <property type="match status" value="1"/>
</dbReference>
<organism evidence="9 10">
    <name type="scientific">Brevundimonas naejangsanensis</name>
    <dbReference type="NCBI Taxonomy" id="588932"/>
    <lineage>
        <taxon>Bacteria</taxon>
        <taxon>Pseudomonadati</taxon>
        <taxon>Pseudomonadota</taxon>
        <taxon>Alphaproteobacteria</taxon>
        <taxon>Caulobacterales</taxon>
        <taxon>Caulobacteraceae</taxon>
        <taxon>Brevundimonas</taxon>
    </lineage>
</organism>
<dbReference type="InterPro" id="IPR003004">
    <property type="entry name" value="GspF/PilC"/>
</dbReference>
<keyword evidence="10" id="KW-1185">Reference proteome</keyword>
<sequence>MKAYRYTVLDPQGRRLSGVGYAAAAQVLRDQLLDSRMHPLRIRPVLFQKAARLSLTEADAARFARDLSQLLGSGLSVTQALGLIQGRETPRVAAIAREVRHRLSAGAPLSAALKAAEGRPAAFLQALARAGEASGRQADVFTAGARSLAASDALKKRLVTLCLYPVFVIGVALLSIAVYAYAVLPSLEPAFEHLGEDLPLQTRSVLTFGAIVRAAFPILAGLFGAFSLGLIVSPRLRRLTRDLGGRLLLRGKRSPLKDYIFAGVASRLAVMIQAGVPLAVAWKLAREPVDLPSLTRQLAAQDERLMEGVRLSAAISAVPDTPRDLIHYVYLGEQTGRIAPALNDAAAALGGRSQEAIERVLSILTPLVIVIVGGMVGLITMMVFQGLLAVGDAVAT</sequence>
<reference evidence="9 10" key="1">
    <citation type="submission" date="2018-10" db="EMBL/GenBank/DDBJ databases">
        <title>Complete genome sequence of Brevundimonas naejangsanensis BRV3.</title>
        <authorList>
            <person name="Berrios L."/>
            <person name="Ely B."/>
        </authorList>
    </citation>
    <scope>NUCLEOTIDE SEQUENCE [LARGE SCALE GENOMIC DNA]</scope>
    <source>
        <strain evidence="9 10">BRV3</strain>
    </source>
</reference>
<gene>
    <name evidence="9" type="ORF">D8I30_01240</name>
</gene>
<feature type="transmembrane region" description="Helical" evidence="7">
    <location>
        <begin position="161"/>
        <end position="184"/>
    </location>
</feature>
<keyword evidence="3" id="KW-1003">Cell membrane</keyword>
<comment type="subcellular location">
    <subcellularLocation>
        <location evidence="1">Cell membrane</location>
        <topology evidence="1">Multi-pass membrane protein</topology>
    </subcellularLocation>
</comment>
<keyword evidence="6 7" id="KW-0472">Membrane</keyword>
<dbReference type="PANTHER" id="PTHR30012:SF0">
    <property type="entry name" value="TYPE II SECRETION SYSTEM PROTEIN F-RELATED"/>
    <property type="match status" value="1"/>
</dbReference>
<dbReference type="RefSeq" id="WP_121481124.1">
    <property type="nucleotide sequence ID" value="NZ_CP032707.1"/>
</dbReference>
<dbReference type="GO" id="GO:0005886">
    <property type="term" value="C:plasma membrane"/>
    <property type="evidence" value="ECO:0007669"/>
    <property type="project" value="UniProtKB-SubCell"/>
</dbReference>
<protein>
    <submittedName>
        <fullName evidence="9">Type II secretion system F family protein</fullName>
    </submittedName>
</protein>
<proteinExistence type="inferred from homology"/>
<name>A0A494RJ14_9CAUL</name>
<evidence type="ECO:0000256" key="4">
    <source>
        <dbReference type="ARBA" id="ARBA00022692"/>
    </source>
</evidence>
<keyword evidence="4 7" id="KW-0812">Transmembrane</keyword>
<comment type="similarity">
    <text evidence="2">Belongs to the GSP F family.</text>
</comment>
<evidence type="ECO:0000256" key="2">
    <source>
        <dbReference type="ARBA" id="ARBA00005745"/>
    </source>
</evidence>
<dbReference type="EMBL" id="CP032707">
    <property type="protein sequence ID" value="AYG93964.1"/>
    <property type="molecule type" value="Genomic_DNA"/>
</dbReference>
<evidence type="ECO:0000313" key="9">
    <source>
        <dbReference type="EMBL" id="AYG93964.1"/>
    </source>
</evidence>
<dbReference type="PRINTS" id="PR00812">
    <property type="entry name" value="BCTERIALGSPF"/>
</dbReference>
<feature type="transmembrane region" description="Helical" evidence="7">
    <location>
        <begin position="204"/>
        <end position="232"/>
    </location>
</feature>
<evidence type="ECO:0000256" key="6">
    <source>
        <dbReference type="ARBA" id="ARBA00023136"/>
    </source>
</evidence>
<keyword evidence="5 7" id="KW-1133">Transmembrane helix</keyword>
<feature type="domain" description="Type II secretion system protein GspF" evidence="8">
    <location>
        <begin position="266"/>
        <end position="384"/>
    </location>
</feature>
<accession>A0A494RJ14</accession>
<dbReference type="OrthoDB" id="9805682at2"/>
<evidence type="ECO:0000256" key="1">
    <source>
        <dbReference type="ARBA" id="ARBA00004651"/>
    </source>
</evidence>
<dbReference type="InterPro" id="IPR018076">
    <property type="entry name" value="T2SS_GspF_dom"/>
</dbReference>
<feature type="domain" description="Type II secretion system protein GspF" evidence="8">
    <location>
        <begin position="63"/>
        <end position="185"/>
    </location>
</feature>
<evidence type="ECO:0000313" key="10">
    <source>
        <dbReference type="Proteomes" id="UP000276984"/>
    </source>
</evidence>
<evidence type="ECO:0000256" key="7">
    <source>
        <dbReference type="SAM" id="Phobius"/>
    </source>
</evidence>
<evidence type="ECO:0000256" key="3">
    <source>
        <dbReference type="ARBA" id="ARBA00022475"/>
    </source>
</evidence>
<evidence type="ECO:0000256" key="5">
    <source>
        <dbReference type="ARBA" id="ARBA00022989"/>
    </source>
</evidence>